<dbReference type="RefSeq" id="WP_196980715.1">
    <property type="nucleotide sequence ID" value="NZ_JACDQU010000010.1"/>
</dbReference>
<dbReference type="Proteomes" id="UP001204068">
    <property type="component" value="Unassembled WGS sequence"/>
</dbReference>
<sequence length="142" mass="16685">MSTLEHDILDLKEFISSLITVSRQYSTSKLVDENLSISTVNRFKQRTNDILSISCLSLKLIARKLDKYDVEDHHYYKTLKKKINTFVNRHILIDKDIHLIHMGISHNTLQKFKDKSLNNSYYISTLVKHSLNLKDKHTRISK</sequence>
<evidence type="ECO:0000313" key="1">
    <source>
        <dbReference type="EMBL" id="MCQ9304916.1"/>
    </source>
</evidence>
<dbReference type="EMBL" id="JANILD010000009">
    <property type="protein sequence ID" value="MCQ9304916.1"/>
    <property type="molecule type" value="Genomic_DNA"/>
</dbReference>
<dbReference type="AlphaFoldDB" id="A0AAW5LN86"/>
<organism evidence="1 2">
    <name type="scientific">Mammaliicoccus sciuri</name>
    <name type="common">Staphylococcus sciuri</name>
    <dbReference type="NCBI Taxonomy" id="1296"/>
    <lineage>
        <taxon>Bacteria</taxon>
        <taxon>Bacillati</taxon>
        <taxon>Bacillota</taxon>
        <taxon>Bacilli</taxon>
        <taxon>Bacillales</taxon>
        <taxon>Staphylococcaceae</taxon>
        <taxon>Mammaliicoccus</taxon>
    </lineage>
</organism>
<evidence type="ECO:0000313" key="2">
    <source>
        <dbReference type="Proteomes" id="UP001204068"/>
    </source>
</evidence>
<reference evidence="1" key="1">
    <citation type="submission" date="2022-07" db="EMBL/GenBank/DDBJ databases">
        <title>Bacterial species isolated from the porcine tonsil microbiota.</title>
        <authorList>
            <person name="Oliveira I.M.F."/>
        </authorList>
    </citation>
    <scope>NUCLEOTIDE SEQUENCE</scope>
    <source>
        <strain evidence="1">8QC2O2</strain>
    </source>
</reference>
<comment type="caution">
    <text evidence="1">The sequence shown here is derived from an EMBL/GenBank/DDBJ whole genome shotgun (WGS) entry which is preliminary data.</text>
</comment>
<protein>
    <submittedName>
        <fullName evidence="1">Uncharacterized protein</fullName>
    </submittedName>
</protein>
<gene>
    <name evidence="1" type="ORF">NQ032_15000</name>
</gene>
<accession>A0AAW5LN86</accession>
<name>A0AAW5LN86_MAMSC</name>
<proteinExistence type="predicted"/>